<evidence type="ECO:0000313" key="5">
    <source>
        <dbReference type="RefSeq" id="XP_071918971.1"/>
    </source>
</evidence>
<feature type="domain" description="Reverse transcriptase" evidence="1">
    <location>
        <begin position="324"/>
        <end position="415"/>
    </location>
</feature>
<evidence type="ECO:0000313" key="4">
    <source>
        <dbReference type="RefSeq" id="XP_071918968.1"/>
    </source>
</evidence>
<dbReference type="Pfam" id="PF03372">
    <property type="entry name" value="Exo_endo_phos"/>
    <property type="match status" value="1"/>
</dbReference>
<evidence type="ECO:0000313" key="3">
    <source>
        <dbReference type="Proteomes" id="UP001652660"/>
    </source>
</evidence>
<dbReference type="Gene3D" id="3.60.10.10">
    <property type="entry name" value="Endonuclease/exonuclease/phosphatase"/>
    <property type="match status" value="1"/>
</dbReference>
<dbReference type="PANTHER" id="PTHR33116">
    <property type="entry name" value="REVERSE TRANSCRIPTASE ZINC-BINDING DOMAIN-CONTAINING PROTEIN-RELATED-RELATED"/>
    <property type="match status" value="1"/>
</dbReference>
<organism evidence="3 4">
    <name type="scientific">Coffea arabica</name>
    <name type="common">Arabian coffee</name>
    <dbReference type="NCBI Taxonomy" id="13443"/>
    <lineage>
        <taxon>Eukaryota</taxon>
        <taxon>Viridiplantae</taxon>
        <taxon>Streptophyta</taxon>
        <taxon>Embryophyta</taxon>
        <taxon>Tracheophyta</taxon>
        <taxon>Spermatophyta</taxon>
        <taxon>Magnoliopsida</taxon>
        <taxon>eudicotyledons</taxon>
        <taxon>Gunneridae</taxon>
        <taxon>Pentapetalae</taxon>
        <taxon>asterids</taxon>
        <taxon>lamiids</taxon>
        <taxon>Gentianales</taxon>
        <taxon>Rubiaceae</taxon>
        <taxon>Ixoroideae</taxon>
        <taxon>Gardenieae complex</taxon>
        <taxon>Bertiereae - Coffeeae clade</taxon>
        <taxon>Coffeeae</taxon>
        <taxon>Coffea</taxon>
    </lineage>
</organism>
<dbReference type="RefSeq" id="XP_071918971.1">
    <property type="nucleotide sequence ID" value="XM_072062870.1"/>
</dbReference>
<dbReference type="Pfam" id="PF00078">
    <property type="entry name" value="RVT_1"/>
    <property type="match status" value="1"/>
</dbReference>
<protein>
    <recommendedName>
        <fullName evidence="7">Reverse transcriptase domain-containing protein</fullName>
    </recommendedName>
</protein>
<evidence type="ECO:0008006" key="7">
    <source>
        <dbReference type="Google" id="ProtNLM"/>
    </source>
</evidence>
<dbReference type="InterPro" id="IPR036691">
    <property type="entry name" value="Endo/exonu/phosph_ase_sf"/>
</dbReference>
<keyword evidence="3" id="KW-1185">Reference proteome</keyword>
<feature type="domain" description="Endonuclease/exonuclease/phosphatase" evidence="2">
    <location>
        <begin position="5"/>
        <end position="183"/>
    </location>
</feature>
<proteinExistence type="predicted"/>
<dbReference type="RefSeq" id="XP_071918968.1">
    <property type="nucleotide sequence ID" value="XM_072062867.1"/>
</dbReference>
<evidence type="ECO:0000313" key="6">
    <source>
        <dbReference type="RefSeq" id="XP_071918973.1"/>
    </source>
</evidence>
<dbReference type="InterPro" id="IPR005135">
    <property type="entry name" value="Endo/exonuclease/phosphatase"/>
</dbReference>
<sequence length="522" mass="60558">MRAVVWNCRGAGSPLTVSQLEEVVRLHSPKLVFLAETKNKKFVMNKIRMRLRYDSLFVVDPIGRAGGLAIIWRKDLVVKRVLFIDFTIELNVEGKGTEEDWWFVGIYASSSDQLREQQWKTIEHRTNIWGRNWILASDMNDLLSSGEKWEGKQRSDRSFRIFRNFVNNNQLIDIEFEGIPWTWCNNWDEEGEVVFEPYRQQADKKGRLSALKRQLTEAYKKEEAYWGQKARVQWLKERDRNTKYFHTVVAGRRRRNNISTLQREDGTWCKSEGEVEGEINGYFRKLFTSTNPRQFDAILNGIPQVITGQMNNKLTRPVSEMEVRKAMFSLHPNKAPGSDDMVKAYDSVEWPFVVKMLEKMGFCQLWINWIFKCMSSVVYSFNVNGEKKGMVRPSRGIRQGDPLSPYLFVLVSEGLASLKEARQVMRILEIYEIASRQKINTDKSSVFFSKNTDESKKAAILGLLGGMKHVDQSRHLGLPMVIGKSKRQVFNYIKVKVLEKLKGWKEKLLSQAGKEVLLKSVA</sequence>
<evidence type="ECO:0000259" key="1">
    <source>
        <dbReference type="Pfam" id="PF00078"/>
    </source>
</evidence>
<dbReference type="SUPFAM" id="SSF56219">
    <property type="entry name" value="DNase I-like"/>
    <property type="match status" value="1"/>
</dbReference>
<gene>
    <name evidence="4" type="primary">LOC140013552</name>
    <name evidence="5" type="synonym">LOC140013556</name>
    <name evidence="6" type="synonym">LOC140013557</name>
</gene>
<evidence type="ECO:0000259" key="2">
    <source>
        <dbReference type="Pfam" id="PF03372"/>
    </source>
</evidence>
<dbReference type="PANTHER" id="PTHR33116:SF86">
    <property type="entry name" value="REVERSE TRANSCRIPTASE DOMAIN-CONTAINING PROTEIN"/>
    <property type="match status" value="1"/>
</dbReference>
<dbReference type="Proteomes" id="UP001652660">
    <property type="component" value="Chromosome 8c"/>
</dbReference>
<dbReference type="GeneID" id="140013552"/>
<name>A0ABM4VHG7_COFAR</name>
<reference evidence="4 5" key="1">
    <citation type="submission" date="2025-05" db="UniProtKB">
        <authorList>
            <consortium name="RefSeq"/>
        </authorList>
    </citation>
    <scope>IDENTIFICATION</scope>
    <source>
        <tissue evidence="4 5">Leaves</tissue>
    </source>
</reference>
<dbReference type="InterPro" id="IPR000477">
    <property type="entry name" value="RT_dom"/>
</dbReference>
<dbReference type="RefSeq" id="XP_071918973.1">
    <property type="nucleotide sequence ID" value="XM_072062872.1"/>
</dbReference>
<accession>A0ABM4VHG7</accession>